<reference evidence="2" key="1">
    <citation type="submission" date="2022-07" db="EMBL/GenBank/DDBJ databases">
        <title>Genome Sequence of Leucocoprinus birnbaumii.</title>
        <authorList>
            <person name="Buettner E."/>
        </authorList>
    </citation>
    <scope>NUCLEOTIDE SEQUENCE</scope>
    <source>
        <strain evidence="2">VT141</strain>
    </source>
</reference>
<name>A0AAD5VHM0_9AGAR</name>
<evidence type="ECO:0000313" key="3">
    <source>
        <dbReference type="Proteomes" id="UP001213000"/>
    </source>
</evidence>
<evidence type="ECO:0000313" key="2">
    <source>
        <dbReference type="EMBL" id="KAJ3560348.1"/>
    </source>
</evidence>
<evidence type="ECO:0000256" key="1">
    <source>
        <dbReference type="SAM" id="MobiDB-lite"/>
    </source>
</evidence>
<sequence>MLLPPLEKRQTLWDEDEPSQGVYYDQILFNTPSLFRRTPKSLLPPESKPFQAHTGPPTLRNFVKQTNTDDEVLRILRMHGARSFDMLSADLHDKARGIGPDSEVWNTAGSELALVRRQDALVWLPPHMPGHTAVSAQRIRNSTYDESRCTVFFSFSWLKHSDKVWRTLILSIAYQIASERPAYRKLLAEVLAGNPAIFSQSIRAQFSQLILVPRLSLELMYSSPDLVYPWPDHVKVFIHGLAECRDAFVKHEICEFICDSTRSPKRLLMSTSWFVDVGSGLDSHLQSVVSNPDWPLGRRYEATLNIDLQEAMENTLLSLEKGFTFIQHKFSYQLAKTPGWSSQHVLHDILSIAGGNSGVISFVLHYVNDEQANDPRRRLEEFMELTKCLDKSLGYSPHSLIDHLYRQILQKITPALRADAMRIIGLVSNPPYTRELLDFQIFDLLGLEMARFYQSLHGLHPVIDSPRSVDALPVLKFRHPSFEEFLRDPRRSGSLCLKDGDRHYEVASCCLDWLSRTPEIAHDPFTERVTWANAVSMLTEACLRTPEHLVSLLIERFRDVDFSALPVDGSKWPFDASNLLKSDELARWLYRHDPTHPWVSYTGPESFKRRRSDSPSLQSDDGEHEKSSSTRIHLQPALPNSFRVLASINAPIFQ</sequence>
<dbReference type="Proteomes" id="UP001213000">
    <property type="component" value="Unassembled WGS sequence"/>
</dbReference>
<proteinExistence type="predicted"/>
<feature type="region of interest" description="Disordered" evidence="1">
    <location>
        <begin position="604"/>
        <end position="632"/>
    </location>
</feature>
<organism evidence="2 3">
    <name type="scientific">Leucocoprinus birnbaumii</name>
    <dbReference type="NCBI Taxonomy" id="56174"/>
    <lineage>
        <taxon>Eukaryota</taxon>
        <taxon>Fungi</taxon>
        <taxon>Dikarya</taxon>
        <taxon>Basidiomycota</taxon>
        <taxon>Agaricomycotina</taxon>
        <taxon>Agaricomycetes</taxon>
        <taxon>Agaricomycetidae</taxon>
        <taxon>Agaricales</taxon>
        <taxon>Agaricineae</taxon>
        <taxon>Agaricaceae</taxon>
        <taxon>Leucocoprinus</taxon>
    </lineage>
</organism>
<dbReference type="AlphaFoldDB" id="A0AAD5VHM0"/>
<gene>
    <name evidence="2" type="ORF">NP233_g10895</name>
</gene>
<protein>
    <submittedName>
        <fullName evidence="2">Uncharacterized protein</fullName>
    </submittedName>
</protein>
<dbReference type="EMBL" id="JANIEX010001188">
    <property type="protein sequence ID" value="KAJ3560348.1"/>
    <property type="molecule type" value="Genomic_DNA"/>
</dbReference>
<accession>A0AAD5VHM0</accession>
<comment type="caution">
    <text evidence="2">The sequence shown here is derived from an EMBL/GenBank/DDBJ whole genome shotgun (WGS) entry which is preliminary data.</text>
</comment>
<keyword evidence="3" id="KW-1185">Reference proteome</keyword>